<dbReference type="EMBL" id="CAKOGL010000027">
    <property type="protein sequence ID" value="CAH2105167.1"/>
    <property type="molecule type" value="Genomic_DNA"/>
</dbReference>
<dbReference type="Proteomes" id="UP001153954">
    <property type="component" value="Unassembled WGS sequence"/>
</dbReference>
<name>A0AAU9V4L3_EUPED</name>
<proteinExistence type="predicted"/>
<organism evidence="1 2">
    <name type="scientific">Euphydryas editha</name>
    <name type="common">Edith's checkerspot</name>
    <dbReference type="NCBI Taxonomy" id="104508"/>
    <lineage>
        <taxon>Eukaryota</taxon>
        <taxon>Metazoa</taxon>
        <taxon>Ecdysozoa</taxon>
        <taxon>Arthropoda</taxon>
        <taxon>Hexapoda</taxon>
        <taxon>Insecta</taxon>
        <taxon>Pterygota</taxon>
        <taxon>Neoptera</taxon>
        <taxon>Endopterygota</taxon>
        <taxon>Lepidoptera</taxon>
        <taxon>Glossata</taxon>
        <taxon>Ditrysia</taxon>
        <taxon>Papilionoidea</taxon>
        <taxon>Nymphalidae</taxon>
        <taxon>Nymphalinae</taxon>
        <taxon>Euphydryas</taxon>
    </lineage>
</organism>
<keyword evidence="2" id="KW-1185">Reference proteome</keyword>
<gene>
    <name evidence="1" type="ORF">EEDITHA_LOCUS19464</name>
</gene>
<evidence type="ECO:0000313" key="1">
    <source>
        <dbReference type="EMBL" id="CAH2105167.1"/>
    </source>
</evidence>
<sequence>MDRSRIEKEKARIMKEIEKHLKENGWMDTVDVYEQKVETIKKAIDLTRNLKTELKEIILEAETELQAPILYAANMAA</sequence>
<dbReference type="AlphaFoldDB" id="A0AAU9V4L3"/>
<reference evidence="1" key="1">
    <citation type="submission" date="2022-03" db="EMBL/GenBank/DDBJ databases">
        <authorList>
            <person name="Tunstrom K."/>
        </authorList>
    </citation>
    <scope>NUCLEOTIDE SEQUENCE</scope>
</reference>
<protein>
    <submittedName>
        <fullName evidence="1">Uncharacterized protein</fullName>
    </submittedName>
</protein>
<accession>A0AAU9V4L3</accession>
<evidence type="ECO:0000313" key="2">
    <source>
        <dbReference type="Proteomes" id="UP001153954"/>
    </source>
</evidence>
<comment type="caution">
    <text evidence="1">The sequence shown here is derived from an EMBL/GenBank/DDBJ whole genome shotgun (WGS) entry which is preliminary data.</text>
</comment>